<dbReference type="AlphaFoldDB" id="A0A875S948"/>
<organism evidence="2 3">
    <name type="scientific">Eeniella nana</name>
    <name type="common">Yeast</name>
    <name type="synonym">Brettanomyces nanus</name>
    <dbReference type="NCBI Taxonomy" id="13502"/>
    <lineage>
        <taxon>Eukaryota</taxon>
        <taxon>Fungi</taxon>
        <taxon>Dikarya</taxon>
        <taxon>Ascomycota</taxon>
        <taxon>Saccharomycotina</taxon>
        <taxon>Pichiomycetes</taxon>
        <taxon>Pichiales</taxon>
        <taxon>Pichiaceae</taxon>
        <taxon>Brettanomyces</taxon>
    </lineage>
</organism>
<evidence type="ECO:0000313" key="2">
    <source>
        <dbReference type="EMBL" id="QPG77398.1"/>
    </source>
</evidence>
<keyword evidence="3" id="KW-1185">Reference proteome</keyword>
<dbReference type="Proteomes" id="UP000662931">
    <property type="component" value="Chromosome 4"/>
</dbReference>
<proteinExistence type="predicted"/>
<gene>
    <name evidence="2" type="ORF">FOA43_004811</name>
</gene>
<feature type="region of interest" description="Disordered" evidence="1">
    <location>
        <begin position="236"/>
        <end position="273"/>
    </location>
</feature>
<dbReference type="EMBL" id="CP064815">
    <property type="protein sequence ID" value="QPG77398.1"/>
    <property type="molecule type" value="Genomic_DNA"/>
</dbReference>
<sequence>MFDALPMDQYKANYADILHGNPLRYGNMRGQVLLKDKYRRDFNDFDLVLRRNVPAKYTPYFELPTLFSAESSADDYDEIEIGRSSPSKTGYNLSPLKTNRTSGSSNVAFKDSENLVKMDNNIFNDDETKYLGKRKKISRKKPMLVDDLDSLVERTYSYIDSNLHGDSRLDKMVSSLVGRLRQLKIENDELKKQERSADGKPVNNRPLSRGIRFLIGSYKEKIEEYTLENSKLRRELKAQQEAQQEAQLERSKEEEEKEKEHEKPAPLSRDLFDDPDVQHINTVILQLEKKREKLIKEKQEAKVLQLQAEKAQSAASTAIPMAMPVININLSSEIMKSLTSQVMNEMKMKPQSAPEPSKANFTEERKCPLDHTTIKLGSTCPVCQKRPNENEYRKANRIDSILSSGRNIFDELPRTEPLVSRVW</sequence>
<name>A0A875S948_EENNA</name>
<dbReference type="KEGG" id="bnn:FOA43_004811"/>
<protein>
    <submittedName>
        <fullName evidence="2">Uncharacterized protein</fullName>
    </submittedName>
</protein>
<feature type="compositionally biased region" description="Basic and acidic residues" evidence="1">
    <location>
        <begin position="247"/>
        <end position="264"/>
    </location>
</feature>
<evidence type="ECO:0000256" key="1">
    <source>
        <dbReference type="SAM" id="MobiDB-lite"/>
    </source>
</evidence>
<dbReference type="OrthoDB" id="3993444at2759"/>
<dbReference type="RefSeq" id="XP_038780963.1">
    <property type="nucleotide sequence ID" value="XM_038925035.1"/>
</dbReference>
<evidence type="ECO:0000313" key="3">
    <source>
        <dbReference type="Proteomes" id="UP000662931"/>
    </source>
</evidence>
<dbReference type="GeneID" id="62198211"/>
<accession>A0A875S948</accession>
<reference evidence="2" key="1">
    <citation type="submission" date="2020-10" db="EMBL/GenBank/DDBJ databases">
        <authorList>
            <person name="Roach M.J.R."/>
        </authorList>
    </citation>
    <scope>NUCLEOTIDE SEQUENCE</scope>
    <source>
        <strain evidence="2">CBS 1945</strain>
    </source>
</reference>